<sequence length="190" mass="20985">MADLFERDKRVVIACSNCRERKVKCMARPQEQPCMRCEKHGLLCEYVATEKQRARGSRPSNPGTPTTPTTPYPPSSSNQTPPFSGYAQTASYGGYIPSTPPAMGGNPYNNNPNAGSGSRYKPPSHHSNTYPSMPGYQFPAQTHGHIMPQPSNTQSAMYPGAARPQQPMNPNYPINYGNYTYDHNTSNQPR</sequence>
<dbReference type="Pfam" id="PF00172">
    <property type="entry name" value="Zn_clus"/>
    <property type="match status" value="1"/>
</dbReference>
<comment type="caution">
    <text evidence="4">The sequence shown here is derived from an EMBL/GenBank/DDBJ whole genome shotgun (WGS) entry which is preliminary data.</text>
</comment>
<dbReference type="CDD" id="cd00067">
    <property type="entry name" value="GAL4"/>
    <property type="match status" value="1"/>
</dbReference>
<dbReference type="EMBL" id="JARIHO010000041">
    <property type="protein sequence ID" value="KAJ7327565.1"/>
    <property type="molecule type" value="Genomic_DNA"/>
</dbReference>
<name>A0AAD6ZKE0_9AGAR</name>
<evidence type="ECO:0000256" key="2">
    <source>
        <dbReference type="SAM" id="MobiDB-lite"/>
    </source>
</evidence>
<gene>
    <name evidence="4" type="ORF">DFH08DRAFT_967983</name>
</gene>
<organism evidence="4 5">
    <name type="scientific">Mycena albidolilacea</name>
    <dbReference type="NCBI Taxonomy" id="1033008"/>
    <lineage>
        <taxon>Eukaryota</taxon>
        <taxon>Fungi</taxon>
        <taxon>Dikarya</taxon>
        <taxon>Basidiomycota</taxon>
        <taxon>Agaricomycotina</taxon>
        <taxon>Agaricomycetes</taxon>
        <taxon>Agaricomycetidae</taxon>
        <taxon>Agaricales</taxon>
        <taxon>Marasmiineae</taxon>
        <taxon>Mycenaceae</taxon>
        <taxon>Mycena</taxon>
    </lineage>
</organism>
<proteinExistence type="predicted"/>
<dbReference type="Gene3D" id="4.10.240.10">
    <property type="entry name" value="Zn(2)-C6 fungal-type DNA-binding domain"/>
    <property type="match status" value="1"/>
</dbReference>
<feature type="domain" description="Zn(2)-C6 fungal-type" evidence="3">
    <location>
        <begin position="14"/>
        <end position="46"/>
    </location>
</feature>
<dbReference type="PROSITE" id="PS00463">
    <property type="entry name" value="ZN2_CY6_FUNGAL_1"/>
    <property type="match status" value="1"/>
</dbReference>
<dbReference type="InterPro" id="IPR001138">
    <property type="entry name" value="Zn2Cys6_DnaBD"/>
</dbReference>
<dbReference type="PANTHER" id="PTHR31668">
    <property type="entry name" value="GLUCOSE TRANSPORT TRANSCRIPTION REGULATOR RGT1-RELATED-RELATED"/>
    <property type="match status" value="1"/>
</dbReference>
<protein>
    <recommendedName>
        <fullName evidence="3">Zn(2)-C6 fungal-type domain-containing protein</fullName>
    </recommendedName>
</protein>
<reference evidence="4" key="1">
    <citation type="submission" date="2023-03" db="EMBL/GenBank/DDBJ databases">
        <title>Massive genome expansion in bonnet fungi (Mycena s.s.) driven by repeated elements and novel gene families across ecological guilds.</title>
        <authorList>
            <consortium name="Lawrence Berkeley National Laboratory"/>
            <person name="Harder C.B."/>
            <person name="Miyauchi S."/>
            <person name="Viragh M."/>
            <person name="Kuo A."/>
            <person name="Thoen E."/>
            <person name="Andreopoulos B."/>
            <person name="Lu D."/>
            <person name="Skrede I."/>
            <person name="Drula E."/>
            <person name="Henrissat B."/>
            <person name="Morin E."/>
            <person name="Kohler A."/>
            <person name="Barry K."/>
            <person name="LaButti K."/>
            <person name="Morin E."/>
            <person name="Salamov A."/>
            <person name="Lipzen A."/>
            <person name="Mereny Z."/>
            <person name="Hegedus B."/>
            <person name="Baldrian P."/>
            <person name="Stursova M."/>
            <person name="Weitz H."/>
            <person name="Taylor A."/>
            <person name="Grigoriev I.V."/>
            <person name="Nagy L.G."/>
            <person name="Martin F."/>
            <person name="Kauserud H."/>
        </authorList>
    </citation>
    <scope>NUCLEOTIDE SEQUENCE</scope>
    <source>
        <strain evidence="4">CBHHK002</strain>
    </source>
</reference>
<dbReference type="SUPFAM" id="SSF57701">
    <property type="entry name" value="Zn2/Cys6 DNA-binding domain"/>
    <property type="match status" value="1"/>
</dbReference>
<feature type="region of interest" description="Disordered" evidence="2">
    <location>
        <begin position="51"/>
        <end position="135"/>
    </location>
</feature>
<dbReference type="AlphaFoldDB" id="A0AAD6ZKE0"/>
<dbReference type="GO" id="GO:0008270">
    <property type="term" value="F:zinc ion binding"/>
    <property type="evidence" value="ECO:0007669"/>
    <property type="project" value="InterPro"/>
</dbReference>
<dbReference type="Proteomes" id="UP001218218">
    <property type="component" value="Unassembled WGS sequence"/>
</dbReference>
<dbReference type="GO" id="GO:0000981">
    <property type="term" value="F:DNA-binding transcription factor activity, RNA polymerase II-specific"/>
    <property type="evidence" value="ECO:0007669"/>
    <property type="project" value="InterPro"/>
</dbReference>
<dbReference type="InterPro" id="IPR036864">
    <property type="entry name" value="Zn2-C6_fun-type_DNA-bd_sf"/>
</dbReference>
<dbReference type="SMART" id="SM00066">
    <property type="entry name" value="GAL4"/>
    <property type="match status" value="1"/>
</dbReference>
<dbReference type="PROSITE" id="PS50048">
    <property type="entry name" value="ZN2_CY6_FUNGAL_2"/>
    <property type="match status" value="1"/>
</dbReference>
<accession>A0AAD6ZKE0</accession>
<feature type="compositionally biased region" description="Low complexity" evidence="2">
    <location>
        <begin position="101"/>
        <end position="118"/>
    </location>
</feature>
<evidence type="ECO:0000259" key="3">
    <source>
        <dbReference type="PROSITE" id="PS50048"/>
    </source>
</evidence>
<evidence type="ECO:0000313" key="4">
    <source>
        <dbReference type="EMBL" id="KAJ7327565.1"/>
    </source>
</evidence>
<feature type="region of interest" description="Disordered" evidence="2">
    <location>
        <begin position="151"/>
        <end position="172"/>
    </location>
</feature>
<dbReference type="InterPro" id="IPR050797">
    <property type="entry name" value="Carb_Metab_Trans_Reg"/>
</dbReference>
<keyword evidence="1" id="KW-0539">Nucleus</keyword>
<keyword evidence="5" id="KW-1185">Reference proteome</keyword>
<evidence type="ECO:0000313" key="5">
    <source>
        <dbReference type="Proteomes" id="UP001218218"/>
    </source>
</evidence>
<evidence type="ECO:0000256" key="1">
    <source>
        <dbReference type="ARBA" id="ARBA00023242"/>
    </source>
</evidence>